<protein>
    <submittedName>
        <fullName evidence="1">Sporulation initiation inhibitor protein soj</fullName>
    </submittedName>
</protein>
<dbReference type="AlphaFoldDB" id="W1XX19"/>
<dbReference type="InterPro" id="IPR027417">
    <property type="entry name" value="P-loop_NTPase"/>
</dbReference>
<proteinExistence type="predicted"/>
<accession>W1XX19</accession>
<dbReference type="Gene3D" id="3.40.50.300">
    <property type="entry name" value="P-loop containing nucleotide triphosphate hydrolases"/>
    <property type="match status" value="1"/>
</dbReference>
<feature type="non-terminal residue" evidence="1">
    <location>
        <position position="1"/>
    </location>
</feature>
<gene>
    <name evidence="1" type="ORF">Q604_UNBC10875G0002</name>
</gene>
<sequence>RNIRLAEAPSFGLPIVLYDNKCKGAEAYTNLTKEFLKRQ</sequence>
<evidence type="ECO:0000313" key="1">
    <source>
        <dbReference type="EMBL" id="ETJ34706.1"/>
    </source>
</evidence>
<organism evidence="1">
    <name type="scientific">human gut metagenome</name>
    <dbReference type="NCBI Taxonomy" id="408170"/>
    <lineage>
        <taxon>unclassified sequences</taxon>
        <taxon>metagenomes</taxon>
        <taxon>organismal metagenomes</taxon>
    </lineage>
</organism>
<comment type="caution">
    <text evidence="1">The sequence shown here is derived from an EMBL/GenBank/DDBJ whole genome shotgun (WGS) entry which is preliminary data.</text>
</comment>
<dbReference type="EMBL" id="AZMM01010875">
    <property type="protein sequence ID" value="ETJ34706.1"/>
    <property type="molecule type" value="Genomic_DNA"/>
</dbReference>
<reference evidence="1" key="1">
    <citation type="submission" date="2013-12" db="EMBL/GenBank/DDBJ databases">
        <title>A Varibaculum cambriense genome reconstructed from a premature infant gut community with otherwise low bacterial novelty that shifts toward anaerobic metabolism during the third week of life.</title>
        <authorList>
            <person name="Brown C.T."/>
            <person name="Sharon I."/>
            <person name="Thomas B.C."/>
            <person name="Castelle C.J."/>
            <person name="Morowitz M.J."/>
            <person name="Banfield J.F."/>
        </authorList>
    </citation>
    <scope>NUCLEOTIDE SEQUENCE</scope>
</reference>
<name>W1XX19_9ZZZZ</name>